<dbReference type="InterPro" id="IPR011712">
    <property type="entry name" value="Sig_transdc_His_kin_sub3_dim/P"/>
</dbReference>
<gene>
    <name evidence="6" type="ORF">Aru02nite_60460</name>
</gene>
<feature type="transmembrane region" description="Helical" evidence="4">
    <location>
        <begin position="61"/>
        <end position="81"/>
    </location>
</feature>
<organism evidence="6 7">
    <name type="scientific">Actinocatenispora rupis</name>
    <dbReference type="NCBI Taxonomy" id="519421"/>
    <lineage>
        <taxon>Bacteria</taxon>
        <taxon>Bacillati</taxon>
        <taxon>Actinomycetota</taxon>
        <taxon>Actinomycetes</taxon>
        <taxon>Micromonosporales</taxon>
        <taxon>Micromonosporaceae</taxon>
        <taxon>Actinocatenispora</taxon>
    </lineage>
</organism>
<keyword evidence="4" id="KW-0472">Membrane</keyword>
<keyword evidence="2 6" id="KW-0418">Kinase</keyword>
<dbReference type="Proteomes" id="UP000612808">
    <property type="component" value="Unassembled WGS sequence"/>
</dbReference>
<name>A0A8J3NFD6_9ACTN</name>
<dbReference type="GO" id="GO:0000155">
    <property type="term" value="F:phosphorelay sensor kinase activity"/>
    <property type="evidence" value="ECO:0007669"/>
    <property type="project" value="InterPro"/>
</dbReference>
<feature type="transmembrane region" description="Helical" evidence="4">
    <location>
        <begin position="184"/>
        <end position="206"/>
    </location>
</feature>
<keyword evidence="3" id="KW-0902">Two-component regulatory system</keyword>
<keyword evidence="4" id="KW-0812">Transmembrane</keyword>
<evidence type="ECO:0000313" key="7">
    <source>
        <dbReference type="Proteomes" id="UP000612808"/>
    </source>
</evidence>
<keyword evidence="4" id="KW-1133">Transmembrane helix</keyword>
<dbReference type="GO" id="GO:0016020">
    <property type="term" value="C:membrane"/>
    <property type="evidence" value="ECO:0007669"/>
    <property type="project" value="InterPro"/>
</dbReference>
<dbReference type="Gene3D" id="3.30.565.10">
    <property type="entry name" value="Histidine kinase-like ATPase, C-terminal domain"/>
    <property type="match status" value="1"/>
</dbReference>
<dbReference type="PANTHER" id="PTHR24421">
    <property type="entry name" value="NITRATE/NITRITE SENSOR PROTEIN NARX-RELATED"/>
    <property type="match status" value="1"/>
</dbReference>
<evidence type="ECO:0000256" key="4">
    <source>
        <dbReference type="SAM" id="Phobius"/>
    </source>
</evidence>
<dbReference type="AlphaFoldDB" id="A0A8J3NFD6"/>
<keyword evidence="1" id="KW-0808">Transferase</keyword>
<evidence type="ECO:0000256" key="3">
    <source>
        <dbReference type="ARBA" id="ARBA00023012"/>
    </source>
</evidence>
<dbReference type="InterPro" id="IPR036890">
    <property type="entry name" value="HATPase_C_sf"/>
</dbReference>
<dbReference type="InterPro" id="IPR050482">
    <property type="entry name" value="Sensor_HK_TwoCompSys"/>
</dbReference>
<dbReference type="CDD" id="cd16917">
    <property type="entry name" value="HATPase_UhpB-NarQ-NarX-like"/>
    <property type="match status" value="1"/>
</dbReference>
<evidence type="ECO:0000259" key="5">
    <source>
        <dbReference type="Pfam" id="PF07730"/>
    </source>
</evidence>
<proteinExistence type="predicted"/>
<feature type="transmembrane region" description="Helical" evidence="4">
    <location>
        <begin position="119"/>
        <end position="146"/>
    </location>
</feature>
<dbReference type="GO" id="GO:0046983">
    <property type="term" value="F:protein dimerization activity"/>
    <property type="evidence" value="ECO:0007669"/>
    <property type="project" value="InterPro"/>
</dbReference>
<evidence type="ECO:0000256" key="1">
    <source>
        <dbReference type="ARBA" id="ARBA00022679"/>
    </source>
</evidence>
<comment type="caution">
    <text evidence="6">The sequence shown here is derived from an EMBL/GenBank/DDBJ whole genome shotgun (WGS) entry which is preliminary data.</text>
</comment>
<feature type="transmembrane region" description="Helical" evidence="4">
    <location>
        <begin position="153"/>
        <end position="178"/>
    </location>
</feature>
<dbReference type="PANTHER" id="PTHR24421:SF63">
    <property type="entry name" value="SENSOR HISTIDINE KINASE DESK"/>
    <property type="match status" value="1"/>
</dbReference>
<feature type="transmembrane region" description="Helical" evidence="4">
    <location>
        <begin position="88"/>
        <end position="107"/>
    </location>
</feature>
<feature type="domain" description="Signal transduction histidine kinase subgroup 3 dimerisation and phosphoacceptor" evidence="5">
    <location>
        <begin position="227"/>
        <end position="293"/>
    </location>
</feature>
<dbReference type="Pfam" id="PF07730">
    <property type="entry name" value="HisKA_3"/>
    <property type="match status" value="1"/>
</dbReference>
<accession>A0A8J3NFD6</accession>
<evidence type="ECO:0000256" key="2">
    <source>
        <dbReference type="ARBA" id="ARBA00022777"/>
    </source>
</evidence>
<dbReference type="Gene3D" id="1.20.5.1930">
    <property type="match status" value="1"/>
</dbReference>
<dbReference type="SUPFAM" id="SSF55874">
    <property type="entry name" value="ATPase domain of HSP90 chaperone/DNA topoisomerase II/histidine kinase"/>
    <property type="match status" value="1"/>
</dbReference>
<keyword evidence="7" id="KW-1185">Reference proteome</keyword>
<sequence length="418" mass="44019">MVAMSDQDAGAAVPADRRGTAARRGWISWLATRVEAIDERSLERTREKIRTGSTKGPDGKVGSGGVLIWLVMLVFPFSQAVSGRHGPVWLLVPGMVVFGALFAAIMATRPAGRWRLARYAMLLPLVALGLALAHQLGTSGTFLVVFPSMATAMVLPIAAPAFLGVVTVTVLSVAATVAGHNWDAATSVAMTAFLSGFVMFILRRLFTTIGLLREARNDLAHAAVAEERLRFSRDLHDLLGHTLSVVVVKAEVVRRLSARDPERAAEAAADIETIGRQALAEVREAVTGYRTRGLSAELDGARTALAGAGITPVVRRTTVELDEQADALLAWAVREGTTNVIRHSGAGRCTITLSHADGTVELRVADDGTGGDGHPLGNGLRGLTERFDAAGGTVHASAGPDGFTLTVTVPAAVGKMCR</sequence>
<dbReference type="EMBL" id="BOMB01000038">
    <property type="protein sequence ID" value="GID15157.1"/>
    <property type="molecule type" value="Genomic_DNA"/>
</dbReference>
<reference evidence="6" key="1">
    <citation type="submission" date="2021-01" db="EMBL/GenBank/DDBJ databases">
        <title>Whole genome shotgun sequence of Actinocatenispora rupis NBRC 107355.</title>
        <authorList>
            <person name="Komaki H."/>
            <person name="Tamura T."/>
        </authorList>
    </citation>
    <scope>NUCLEOTIDE SEQUENCE</scope>
    <source>
        <strain evidence="6">NBRC 107355</strain>
    </source>
</reference>
<protein>
    <submittedName>
        <fullName evidence="6">Two-component sensor histidine kinase</fullName>
    </submittedName>
</protein>
<evidence type="ECO:0000313" key="6">
    <source>
        <dbReference type="EMBL" id="GID15157.1"/>
    </source>
</evidence>